<evidence type="ECO:0000313" key="7">
    <source>
        <dbReference type="EMBL" id="AOE48920.1"/>
    </source>
</evidence>
<comment type="similarity">
    <text evidence="6">Belongs to the inorganic carbon transporter (TC 9.A.2) DabA family.</text>
</comment>
<feature type="binding site" evidence="6">
    <location>
        <position position="510"/>
    </location>
    <ligand>
        <name>Zn(2+)</name>
        <dbReference type="ChEBI" id="CHEBI:29105"/>
    </ligand>
</feature>
<comment type="subcellular location">
    <subcellularLocation>
        <location evidence="6">Cell membrane</location>
        <topology evidence="6">Peripheral membrane protein</topology>
    </subcellularLocation>
</comment>
<dbReference type="RefSeq" id="WP_068988524.1">
    <property type="nucleotide sequence ID" value="NZ_CP012418.1"/>
</dbReference>
<evidence type="ECO:0000256" key="4">
    <source>
        <dbReference type="ARBA" id="ARBA00022833"/>
    </source>
</evidence>
<comment type="function">
    <text evidence="6">Part of an energy-coupled inorganic carbon pump.</text>
</comment>
<feature type="binding site" evidence="6">
    <location>
        <position position="341"/>
    </location>
    <ligand>
        <name>Zn(2+)</name>
        <dbReference type="ChEBI" id="CHEBI:29105"/>
    </ligand>
</feature>
<dbReference type="PATRIC" id="fig|1144748.3.peg.196"/>
<dbReference type="PANTHER" id="PTHR38344">
    <property type="entry name" value="UPF0753 PROTEIN AQ_863"/>
    <property type="match status" value="1"/>
</dbReference>
<dbReference type="EMBL" id="CP012418">
    <property type="protein sequence ID" value="AOE48920.1"/>
    <property type="molecule type" value="Genomic_DNA"/>
</dbReference>
<gene>
    <name evidence="6" type="primary">dabA</name>
    <name evidence="7" type="ORF">KS2013_192</name>
</gene>
<keyword evidence="8" id="KW-1185">Reference proteome</keyword>
<evidence type="ECO:0000256" key="6">
    <source>
        <dbReference type="HAMAP-Rule" id="MF_01871"/>
    </source>
</evidence>
<dbReference type="InterPro" id="IPR018752">
    <property type="entry name" value="DabA"/>
</dbReference>
<sequence>MNALHQHDEALRIKVDEAIQNASSCIAPSWPMDKLIAVNPYWSHISQPFTDVAHHLAALAGSPMTMSLSYYQKLWADGEISMVDVKQSLDLMASQLTPEEVVDALTQTDKILTPAPLLSDCLDSRRDLQHEPAWCDTITHQISQFCASYYDKHQSDWNPQRINSLYQSWRKTLTKDHSVSLLMNAHDIPSLASQLEPTPRQQILKALLHLEIPEHDWPDYLQANIYRVSGWASWCSYLKWQADLNNDDDESLVHLLAIRLSWELLIDDADRDNGSAWHDWRSRWKNHFEQYDSQLIQIKHIWQRAHEHSYQRQLAQTLSKAGTSTKPGTSNARVQAAFCIDVRSEVFRRHLENQSEQITTLGFAGFFGLPISYTPLGTSATRPQLPGLLAPIMTVTDTTGKPALDQAVIEKRQSELSKDADWFNFKSLPGSTFSMVETMGLSYLGKLIKRSLTRNTGRDKETKGLSRQQTHALRPILQAGVSQRIELAFSVLEGMNLTSDIAPLVLLVGHGSQTENNPQKAGLDCGACCGQTGEVNARALADILNDPLVREGLAERGVVLPEATRFVAALHNTTTDQVTLFDIDDLQGKAAELLPIINNALKQAGEAARAERAPALGLEKLKQRPESLKKAIFKRASDWAQTRPEWGLANNAAFIIGSRSLTRGLDFEGRAFLHEYDHSQDPEATQLSQIMTAPMVVTNWINMQYFASTVDTLRYGSGNKTLHNVVGGRIGVFEGNGGDLRIGLAKQSVHDGKEWQHTPLRITVVIDAPEDTIEKVLQEQPVVSSLVNNQWLHLARIENGQVTFYQQGDWVTCATS</sequence>
<dbReference type="STRING" id="1144748.KS2013_192"/>
<keyword evidence="4 6" id="KW-0862">Zinc</keyword>
<keyword evidence="5 6" id="KW-0472">Membrane</keyword>
<keyword evidence="3 6" id="KW-0479">Metal-binding</keyword>
<organism evidence="7 8">
    <name type="scientific">Kangiella sediminilitoris</name>
    <dbReference type="NCBI Taxonomy" id="1144748"/>
    <lineage>
        <taxon>Bacteria</taxon>
        <taxon>Pseudomonadati</taxon>
        <taxon>Pseudomonadota</taxon>
        <taxon>Gammaproteobacteria</taxon>
        <taxon>Kangiellales</taxon>
        <taxon>Kangiellaceae</taxon>
        <taxon>Kangiella</taxon>
    </lineage>
</organism>
<evidence type="ECO:0000256" key="5">
    <source>
        <dbReference type="ARBA" id="ARBA00023136"/>
    </source>
</evidence>
<comment type="subunit">
    <text evidence="6">Forms a complex with DabB.</text>
</comment>
<feature type="binding site" evidence="6">
    <location>
        <position position="339"/>
    </location>
    <ligand>
        <name>Zn(2+)</name>
        <dbReference type="ChEBI" id="CHEBI:29105"/>
    </ligand>
</feature>
<reference evidence="8" key="1">
    <citation type="submission" date="2015-08" db="EMBL/GenBank/DDBJ databases">
        <authorList>
            <person name="Kim K.M."/>
        </authorList>
    </citation>
    <scope>NUCLEOTIDE SEQUENCE [LARGE SCALE GENOMIC DNA]</scope>
    <source>
        <strain evidence="8">KCTC 23892</strain>
    </source>
</reference>
<dbReference type="KEGG" id="ksd:KS2013_192"/>
<dbReference type="Pfam" id="PF10070">
    <property type="entry name" value="DabA"/>
    <property type="match status" value="1"/>
</dbReference>
<dbReference type="GO" id="GO:0005886">
    <property type="term" value="C:plasma membrane"/>
    <property type="evidence" value="ECO:0007669"/>
    <property type="project" value="UniProtKB-SubCell"/>
</dbReference>
<protein>
    <recommendedName>
        <fullName evidence="6">Probable inorganic carbon transporter subunit DabA</fullName>
    </recommendedName>
</protein>
<name>A0A1B3B801_9GAMM</name>
<evidence type="ECO:0000256" key="3">
    <source>
        <dbReference type="ARBA" id="ARBA00022723"/>
    </source>
</evidence>
<comment type="cofactor">
    <cofactor evidence="6">
        <name>Zn(2+)</name>
        <dbReference type="ChEBI" id="CHEBI:29105"/>
    </cofactor>
</comment>
<dbReference type="PANTHER" id="PTHR38344:SF1">
    <property type="entry name" value="INORGANIC CARBON TRANSPORTER SUBUNIT DABA-RELATED"/>
    <property type="match status" value="1"/>
</dbReference>
<accession>A0A1B3B801</accession>
<dbReference type="AlphaFoldDB" id="A0A1B3B801"/>
<feature type="binding site" evidence="6">
    <location>
        <position position="525"/>
    </location>
    <ligand>
        <name>Zn(2+)</name>
        <dbReference type="ChEBI" id="CHEBI:29105"/>
    </ligand>
</feature>
<evidence type="ECO:0000313" key="8">
    <source>
        <dbReference type="Proteomes" id="UP000094147"/>
    </source>
</evidence>
<dbReference type="Proteomes" id="UP000094147">
    <property type="component" value="Chromosome"/>
</dbReference>
<keyword evidence="2 6" id="KW-1003">Cell membrane</keyword>
<keyword evidence="1 6" id="KW-0813">Transport</keyword>
<evidence type="ECO:0000256" key="2">
    <source>
        <dbReference type="ARBA" id="ARBA00022475"/>
    </source>
</evidence>
<proteinExistence type="inferred from homology"/>
<dbReference type="GO" id="GO:0008270">
    <property type="term" value="F:zinc ion binding"/>
    <property type="evidence" value="ECO:0007669"/>
    <property type="project" value="UniProtKB-UniRule"/>
</dbReference>
<evidence type="ECO:0000256" key="1">
    <source>
        <dbReference type="ARBA" id="ARBA00022448"/>
    </source>
</evidence>
<dbReference type="OrthoDB" id="9805101at2"/>
<dbReference type="HAMAP" id="MF_01871">
    <property type="entry name" value="DabA"/>
    <property type="match status" value="1"/>
</dbReference>